<evidence type="ECO:0000259" key="3">
    <source>
        <dbReference type="Pfam" id="PF01370"/>
    </source>
</evidence>
<sequence>MSVLDHPVIPKGATVLVTGAAGWVGSNVADQFLAHGYKVRGTTRDADKASWITDIFDSKYGKGQFELSSVPDMTAEGAYDHVIKGVAVVAHTASIMLPDPNPNKVIPIVVDGAVNALKAAYAEPSVQRFVLTSSSTAAVVSERGEPGQAITADSWTDDIVKKAWAPPPYEPERAKYIYSASKNESEKAVWKYHQENHGKRPDLVVNAVLPNMNFGKPLDVEKQGYPSTSGLPVGLFKGELHPYHTMLAPQYYVNASDTGRLHLAAAIHPGVKDERIFAFAGRFNWDAMLAIFRKHFPNKTFLDDFSGGEDANEIVERARAEQLLRDLGQPGWVSLEETVLQNVEDLVDKE</sequence>
<feature type="domain" description="NAD-dependent epimerase/dehydratase" evidence="3">
    <location>
        <begin position="15"/>
        <end position="196"/>
    </location>
</feature>
<accession>A0A9P8WEC3</accession>
<name>A0A9P8WEC3_9HYPO</name>
<dbReference type="AlphaFoldDB" id="A0A9P8WEC3"/>
<protein>
    <recommendedName>
        <fullName evidence="3">NAD-dependent epimerase/dehydratase domain-containing protein</fullName>
    </recommendedName>
</protein>
<proteinExistence type="inferred from homology"/>
<dbReference type="InterPro" id="IPR050425">
    <property type="entry name" value="NAD(P)_dehydrat-like"/>
</dbReference>
<dbReference type="InterPro" id="IPR001509">
    <property type="entry name" value="Epimerase_deHydtase"/>
</dbReference>
<reference evidence="4 5" key="1">
    <citation type="journal article" date="2021" name="Nat. Commun.">
        <title>Genetic determinants of endophytism in the Arabidopsis root mycobiome.</title>
        <authorList>
            <person name="Mesny F."/>
            <person name="Miyauchi S."/>
            <person name="Thiergart T."/>
            <person name="Pickel B."/>
            <person name="Atanasova L."/>
            <person name="Karlsson M."/>
            <person name="Huettel B."/>
            <person name="Barry K.W."/>
            <person name="Haridas S."/>
            <person name="Chen C."/>
            <person name="Bauer D."/>
            <person name="Andreopoulos W."/>
            <person name="Pangilinan J."/>
            <person name="LaButti K."/>
            <person name="Riley R."/>
            <person name="Lipzen A."/>
            <person name="Clum A."/>
            <person name="Drula E."/>
            <person name="Henrissat B."/>
            <person name="Kohler A."/>
            <person name="Grigoriev I.V."/>
            <person name="Martin F.M."/>
            <person name="Hacquard S."/>
        </authorList>
    </citation>
    <scope>NUCLEOTIDE SEQUENCE [LARGE SCALE GENOMIC DNA]</scope>
    <source>
        <strain evidence="4 5">MPI-CAGE-CH-0241</strain>
    </source>
</reference>
<dbReference type="OrthoDB" id="2735536at2759"/>
<dbReference type="SUPFAM" id="SSF51735">
    <property type="entry name" value="NAD(P)-binding Rossmann-fold domains"/>
    <property type="match status" value="1"/>
</dbReference>
<gene>
    <name evidence="4" type="ORF">B0T10DRAFT_186503</name>
</gene>
<evidence type="ECO:0000256" key="1">
    <source>
        <dbReference type="ARBA" id="ARBA00023002"/>
    </source>
</evidence>
<dbReference type="EMBL" id="JAGPYM010000003">
    <property type="protein sequence ID" value="KAH6897449.1"/>
    <property type="molecule type" value="Genomic_DNA"/>
</dbReference>
<dbReference type="Pfam" id="PF01370">
    <property type="entry name" value="Epimerase"/>
    <property type="match status" value="1"/>
</dbReference>
<dbReference type="PANTHER" id="PTHR10366">
    <property type="entry name" value="NAD DEPENDENT EPIMERASE/DEHYDRATASE"/>
    <property type="match status" value="1"/>
</dbReference>
<dbReference type="InterPro" id="IPR036291">
    <property type="entry name" value="NAD(P)-bd_dom_sf"/>
</dbReference>
<keyword evidence="1" id="KW-0560">Oxidoreductase</keyword>
<evidence type="ECO:0000256" key="2">
    <source>
        <dbReference type="ARBA" id="ARBA00023445"/>
    </source>
</evidence>
<organism evidence="4 5">
    <name type="scientific">Thelonectria olida</name>
    <dbReference type="NCBI Taxonomy" id="1576542"/>
    <lineage>
        <taxon>Eukaryota</taxon>
        <taxon>Fungi</taxon>
        <taxon>Dikarya</taxon>
        <taxon>Ascomycota</taxon>
        <taxon>Pezizomycotina</taxon>
        <taxon>Sordariomycetes</taxon>
        <taxon>Hypocreomycetidae</taxon>
        <taxon>Hypocreales</taxon>
        <taxon>Nectriaceae</taxon>
        <taxon>Thelonectria</taxon>
    </lineage>
</organism>
<dbReference type="Gene3D" id="3.40.50.720">
    <property type="entry name" value="NAD(P)-binding Rossmann-like Domain"/>
    <property type="match status" value="1"/>
</dbReference>
<dbReference type="PANTHER" id="PTHR10366:SF562">
    <property type="entry name" value="ALDEHYDE REDUCTASE II (AFU_ORTHOLOGUE AFUA_1G11360)"/>
    <property type="match status" value="1"/>
</dbReference>
<dbReference type="Proteomes" id="UP000777438">
    <property type="component" value="Unassembled WGS sequence"/>
</dbReference>
<evidence type="ECO:0000313" key="5">
    <source>
        <dbReference type="Proteomes" id="UP000777438"/>
    </source>
</evidence>
<comment type="caution">
    <text evidence="4">The sequence shown here is derived from an EMBL/GenBank/DDBJ whole genome shotgun (WGS) entry which is preliminary data.</text>
</comment>
<keyword evidence="5" id="KW-1185">Reference proteome</keyword>
<evidence type="ECO:0000313" key="4">
    <source>
        <dbReference type="EMBL" id="KAH6897449.1"/>
    </source>
</evidence>
<dbReference type="GO" id="GO:0016616">
    <property type="term" value="F:oxidoreductase activity, acting on the CH-OH group of donors, NAD or NADP as acceptor"/>
    <property type="evidence" value="ECO:0007669"/>
    <property type="project" value="TreeGrafter"/>
</dbReference>
<comment type="similarity">
    <text evidence="2">Belongs to the NAD(P)-dependent epimerase/dehydratase family. Dihydroflavonol-4-reductase subfamily.</text>
</comment>